<dbReference type="SUPFAM" id="SSF50044">
    <property type="entry name" value="SH3-domain"/>
    <property type="match status" value="1"/>
</dbReference>
<comment type="caution">
    <text evidence="2">The sequence shown here is derived from an EMBL/GenBank/DDBJ whole genome shotgun (WGS) entry which is preliminary data.</text>
</comment>
<dbReference type="InterPro" id="IPR029052">
    <property type="entry name" value="Metallo-depent_PP-like"/>
</dbReference>
<dbReference type="EMBL" id="SJTH01000021">
    <property type="protein sequence ID" value="TCJ03120.1"/>
    <property type="molecule type" value="Genomic_DNA"/>
</dbReference>
<sequence length="361" mass="42550">MLNICQLNLNPERRVIILSDIHASLALFKNLLEKVQYTKDDYLFINGDLCEKGLRSLELVRYVKWMTEQSKDVFVTKGNCDILYRYALAGNENIIPYMKKHKHSFLNEMLKERHQILEDFNDMKELAQFYMSYYKEEIDWIESLPIAFETEHFILIHAGIENRADWKETEESFALSIDSFLDKGHQMRKNVIVGHWPAVNYRFQMESSNNPFIDQEKKIIAIDGGNQIKKDGQLNALIFANNQFSYEFVDEVKEERKVKMEYADETNRVGTVTWPNYEMLVIERETYFTLCENVKLGYKQWIKNEYLVEREDGVYCKDDLSTTFLSVKIDERVKVLDAEQSGYTLVKKKNGLVGWIPSEII</sequence>
<dbReference type="InterPro" id="IPR004843">
    <property type="entry name" value="Calcineurin-like_PHP"/>
</dbReference>
<dbReference type="AlphaFoldDB" id="A0A4R1AYN1"/>
<proteinExistence type="predicted"/>
<dbReference type="GO" id="GO:0008803">
    <property type="term" value="F:bis(5'-nucleosyl)-tetraphosphatase (symmetrical) activity"/>
    <property type="evidence" value="ECO:0007669"/>
    <property type="project" value="TreeGrafter"/>
</dbReference>
<reference evidence="2 3" key="1">
    <citation type="submission" date="2019-03" db="EMBL/GenBank/DDBJ databases">
        <authorList>
            <person name="Jensen L."/>
            <person name="Storgaard J."/>
            <person name="Sulaj E."/>
            <person name="Schramm A."/>
            <person name="Marshall I.P.G."/>
        </authorList>
    </citation>
    <scope>NUCLEOTIDE SEQUENCE [LARGE SCALE GENOMIC DNA]</scope>
    <source>
        <strain evidence="2 3">2017H2G3</strain>
    </source>
</reference>
<protein>
    <recommendedName>
        <fullName evidence="1">Calcineurin-like phosphoesterase domain-containing protein</fullName>
    </recommendedName>
</protein>
<gene>
    <name evidence="2" type="ORF">E0Y62_15845</name>
</gene>
<dbReference type="PANTHER" id="PTHR42850">
    <property type="entry name" value="METALLOPHOSPHOESTERASE"/>
    <property type="match status" value="1"/>
</dbReference>
<dbReference type="Proteomes" id="UP000293846">
    <property type="component" value="Unassembled WGS sequence"/>
</dbReference>
<dbReference type="STRING" id="1742358.GCA_001439605_00324"/>
<dbReference type="GO" id="GO:0005737">
    <property type="term" value="C:cytoplasm"/>
    <property type="evidence" value="ECO:0007669"/>
    <property type="project" value="TreeGrafter"/>
</dbReference>
<keyword evidence="3" id="KW-1185">Reference proteome</keyword>
<dbReference type="PANTHER" id="PTHR42850:SF4">
    <property type="entry name" value="ZINC-DEPENDENT ENDOPOLYPHOSPHATASE"/>
    <property type="match status" value="1"/>
</dbReference>
<dbReference type="RefSeq" id="WP_131237605.1">
    <property type="nucleotide sequence ID" value="NZ_SJTH01000021.1"/>
</dbReference>
<organism evidence="2 3">
    <name type="scientific">Cytobacillus praedii</name>
    <dbReference type="NCBI Taxonomy" id="1742358"/>
    <lineage>
        <taxon>Bacteria</taxon>
        <taxon>Bacillati</taxon>
        <taxon>Bacillota</taxon>
        <taxon>Bacilli</taxon>
        <taxon>Bacillales</taxon>
        <taxon>Bacillaceae</taxon>
        <taxon>Cytobacillus</taxon>
    </lineage>
</organism>
<dbReference type="InterPro" id="IPR036028">
    <property type="entry name" value="SH3-like_dom_sf"/>
</dbReference>
<dbReference type="SUPFAM" id="SSF56300">
    <property type="entry name" value="Metallo-dependent phosphatases"/>
    <property type="match status" value="1"/>
</dbReference>
<name>A0A4R1AYN1_9BACI</name>
<dbReference type="Pfam" id="PF00149">
    <property type="entry name" value="Metallophos"/>
    <property type="match status" value="1"/>
</dbReference>
<feature type="domain" description="Calcineurin-like phosphoesterase" evidence="1">
    <location>
        <begin position="14"/>
        <end position="199"/>
    </location>
</feature>
<dbReference type="GO" id="GO:0110154">
    <property type="term" value="P:RNA decapping"/>
    <property type="evidence" value="ECO:0007669"/>
    <property type="project" value="TreeGrafter"/>
</dbReference>
<dbReference type="Gene3D" id="3.60.21.10">
    <property type="match status" value="1"/>
</dbReference>
<dbReference type="InterPro" id="IPR050126">
    <property type="entry name" value="Ap4A_hydrolase"/>
</dbReference>
<evidence type="ECO:0000313" key="2">
    <source>
        <dbReference type="EMBL" id="TCJ03120.1"/>
    </source>
</evidence>
<evidence type="ECO:0000259" key="1">
    <source>
        <dbReference type="Pfam" id="PF00149"/>
    </source>
</evidence>
<evidence type="ECO:0000313" key="3">
    <source>
        <dbReference type="Proteomes" id="UP000293846"/>
    </source>
</evidence>
<accession>A0A4R1AYN1</accession>
<dbReference type="OrthoDB" id="384253at2"/>
<dbReference type="GO" id="GO:0016791">
    <property type="term" value="F:phosphatase activity"/>
    <property type="evidence" value="ECO:0007669"/>
    <property type="project" value="TreeGrafter"/>
</dbReference>